<name>A0A8C5J2D9_JUNHY</name>
<reference evidence="2" key="2">
    <citation type="submission" date="2025-09" db="UniProtKB">
        <authorList>
            <consortium name="Ensembl"/>
        </authorList>
    </citation>
    <scope>IDENTIFICATION</scope>
</reference>
<sequence>MIEESGKRRRTMAEKRQLFMEMRAQNFDVIRLSTYRTACKLRFVQKRCNREDVSESLFSHPSG</sequence>
<dbReference type="Gene3D" id="6.10.140.70">
    <property type="match status" value="1"/>
</dbReference>
<organism evidence="2 3">
    <name type="scientific">Junco hyemalis</name>
    <name type="common">Dark-eyed junco</name>
    <dbReference type="NCBI Taxonomy" id="40217"/>
    <lineage>
        <taxon>Eukaryota</taxon>
        <taxon>Metazoa</taxon>
        <taxon>Chordata</taxon>
        <taxon>Craniata</taxon>
        <taxon>Vertebrata</taxon>
        <taxon>Euteleostomi</taxon>
        <taxon>Archelosauria</taxon>
        <taxon>Archosauria</taxon>
        <taxon>Dinosauria</taxon>
        <taxon>Saurischia</taxon>
        <taxon>Theropoda</taxon>
        <taxon>Coelurosauria</taxon>
        <taxon>Aves</taxon>
        <taxon>Neognathae</taxon>
        <taxon>Neoaves</taxon>
        <taxon>Telluraves</taxon>
        <taxon>Australaves</taxon>
        <taxon>Passeriformes</taxon>
        <taxon>Passerellidae</taxon>
        <taxon>Junco</taxon>
    </lineage>
</organism>
<feature type="domain" description="EF-hand" evidence="1">
    <location>
        <begin position="17"/>
        <end position="53"/>
    </location>
</feature>
<dbReference type="GO" id="GO:0099536">
    <property type="term" value="P:synaptic signaling"/>
    <property type="evidence" value="ECO:0007669"/>
    <property type="project" value="TreeGrafter"/>
</dbReference>
<dbReference type="GO" id="GO:0005886">
    <property type="term" value="C:plasma membrane"/>
    <property type="evidence" value="ECO:0007669"/>
    <property type="project" value="TreeGrafter"/>
</dbReference>
<dbReference type="InterPro" id="IPR015153">
    <property type="entry name" value="EF-hand_dom_typ1"/>
</dbReference>
<dbReference type="InterPro" id="IPR050774">
    <property type="entry name" value="KCMF1/Dystrophin"/>
</dbReference>
<dbReference type="Ensembl" id="ENSJHYT00000014041.1">
    <property type="protein sequence ID" value="ENSJHYP00000011627.1"/>
    <property type="gene ID" value="ENSJHYG00000009072.1"/>
</dbReference>
<reference evidence="2" key="1">
    <citation type="submission" date="2025-08" db="UniProtKB">
        <authorList>
            <consortium name="Ensembl"/>
        </authorList>
    </citation>
    <scope>IDENTIFICATION</scope>
</reference>
<dbReference type="PANTHER" id="PTHR12268:SF22">
    <property type="entry name" value="DYSTROBREVIN BETA"/>
    <property type="match status" value="1"/>
</dbReference>
<protein>
    <recommendedName>
        <fullName evidence="1">EF-hand domain-containing protein</fullName>
    </recommendedName>
</protein>
<accession>A0A8C5J2D9</accession>
<evidence type="ECO:0000259" key="1">
    <source>
        <dbReference type="Pfam" id="PF09068"/>
    </source>
</evidence>
<dbReference type="SUPFAM" id="SSF47473">
    <property type="entry name" value="EF-hand"/>
    <property type="match status" value="1"/>
</dbReference>
<dbReference type="GO" id="GO:0045202">
    <property type="term" value="C:synapse"/>
    <property type="evidence" value="ECO:0007669"/>
    <property type="project" value="TreeGrafter"/>
</dbReference>
<dbReference type="InterPro" id="IPR011992">
    <property type="entry name" value="EF-hand-dom_pair"/>
</dbReference>
<dbReference type="Proteomes" id="UP000694408">
    <property type="component" value="Unplaced"/>
</dbReference>
<dbReference type="PANTHER" id="PTHR12268">
    <property type="entry name" value="E3 UBIQUITIN-PROTEIN LIGASE KCMF1"/>
    <property type="match status" value="1"/>
</dbReference>
<evidence type="ECO:0000313" key="2">
    <source>
        <dbReference type="Ensembl" id="ENSJHYP00000011627.1"/>
    </source>
</evidence>
<proteinExistence type="predicted"/>
<keyword evidence="3" id="KW-1185">Reference proteome</keyword>
<dbReference type="Pfam" id="PF09068">
    <property type="entry name" value="EF-hand_2"/>
    <property type="match status" value="1"/>
</dbReference>
<evidence type="ECO:0000313" key="3">
    <source>
        <dbReference type="Proteomes" id="UP000694408"/>
    </source>
</evidence>
<dbReference type="AlphaFoldDB" id="A0A8C5J2D9"/>